<dbReference type="Proteomes" id="UP001595075">
    <property type="component" value="Unassembled WGS sequence"/>
</dbReference>
<sequence length="48" mass="5075">MFSFFVALLESETGASSNGLSGVKNELLVLGQLKKTGFITRVVEGVCP</sequence>
<organism evidence="1 2">
    <name type="scientific">Oculimacula yallundae</name>
    <dbReference type="NCBI Taxonomy" id="86028"/>
    <lineage>
        <taxon>Eukaryota</taxon>
        <taxon>Fungi</taxon>
        <taxon>Dikarya</taxon>
        <taxon>Ascomycota</taxon>
        <taxon>Pezizomycotina</taxon>
        <taxon>Leotiomycetes</taxon>
        <taxon>Helotiales</taxon>
        <taxon>Ploettnerulaceae</taxon>
        <taxon>Oculimacula</taxon>
    </lineage>
</organism>
<dbReference type="EMBL" id="JAZHXI010000001">
    <property type="protein sequence ID" value="KAL2075738.1"/>
    <property type="molecule type" value="Genomic_DNA"/>
</dbReference>
<gene>
    <name evidence="1" type="ORF">VTL71DRAFT_681</name>
</gene>
<comment type="caution">
    <text evidence="1">The sequence shown here is derived from an EMBL/GenBank/DDBJ whole genome shotgun (WGS) entry which is preliminary data.</text>
</comment>
<keyword evidence="2" id="KW-1185">Reference proteome</keyword>
<protein>
    <submittedName>
        <fullName evidence="1">Uncharacterized protein</fullName>
    </submittedName>
</protein>
<proteinExistence type="predicted"/>
<evidence type="ECO:0000313" key="1">
    <source>
        <dbReference type="EMBL" id="KAL2075738.1"/>
    </source>
</evidence>
<reference evidence="1 2" key="1">
    <citation type="journal article" date="2024" name="Commun. Biol.">
        <title>Comparative genomic analysis of thermophilic fungi reveals convergent evolutionary adaptations and gene losses.</title>
        <authorList>
            <person name="Steindorff A.S."/>
            <person name="Aguilar-Pontes M.V."/>
            <person name="Robinson A.J."/>
            <person name="Andreopoulos B."/>
            <person name="LaButti K."/>
            <person name="Kuo A."/>
            <person name="Mondo S."/>
            <person name="Riley R."/>
            <person name="Otillar R."/>
            <person name="Haridas S."/>
            <person name="Lipzen A."/>
            <person name="Grimwood J."/>
            <person name="Schmutz J."/>
            <person name="Clum A."/>
            <person name="Reid I.D."/>
            <person name="Moisan M.C."/>
            <person name="Butler G."/>
            <person name="Nguyen T.T.M."/>
            <person name="Dewar K."/>
            <person name="Conant G."/>
            <person name="Drula E."/>
            <person name="Henrissat B."/>
            <person name="Hansel C."/>
            <person name="Singer S."/>
            <person name="Hutchinson M.I."/>
            <person name="de Vries R.P."/>
            <person name="Natvig D.O."/>
            <person name="Powell A.J."/>
            <person name="Tsang A."/>
            <person name="Grigoriev I.V."/>
        </authorList>
    </citation>
    <scope>NUCLEOTIDE SEQUENCE [LARGE SCALE GENOMIC DNA]</scope>
    <source>
        <strain evidence="1 2">CBS 494.80</strain>
    </source>
</reference>
<accession>A0ABR4D0Q9</accession>
<name>A0ABR4D0Q9_9HELO</name>
<evidence type="ECO:0000313" key="2">
    <source>
        <dbReference type="Proteomes" id="UP001595075"/>
    </source>
</evidence>